<organism evidence="8 9">
    <name type="scientific">Kaistella montana</name>
    <dbReference type="NCBI Taxonomy" id="1849733"/>
    <lineage>
        <taxon>Bacteria</taxon>
        <taxon>Pseudomonadati</taxon>
        <taxon>Bacteroidota</taxon>
        <taxon>Flavobacteriia</taxon>
        <taxon>Flavobacteriales</taxon>
        <taxon>Weeksellaceae</taxon>
        <taxon>Chryseobacterium group</taxon>
        <taxon>Kaistella</taxon>
    </lineage>
</organism>
<keyword evidence="5" id="KW-0119">Carbohydrate metabolism</keyword>
<evidence type="ECO:0000256" key="4">
    <source>
        <dbReference type="ARBA" id="ARBA00022801"/>
    </source>
</evidence>
<keyword evidence="3" id="KW-0479">Metal-binding</keyword>
<dbReference type="PIRSF" id="PIRSF001021">
    <property type="entry name" value="Alph-amls_thrmst"/>
    <property type="match status" value="1"/>
</dbReference>
<keyword evidence="4 8" id="KW-0378">Hydrolase</keyword>
<protein>
    <submittedName>
        <fullName evidence="8">Alpha-amylase</fullName>
        <ecNumber evidence="8">3.2.1.1</ecNumber>
    </submittedName>
</protein>
<dbReference type="Gene3D" id="2.60.40.1180">
    <property type="entry name" value="Golgi alpha-mannosidase II"/>
    <property type="match status" value="1"/>
</dbReference>
<accession>A0ABW5KAD1</accession>
<dbReference type="EMBL" id="JBHULG010000007">
    <property type="protein sequence ID" value="MFD2545882.1"/>
    <property type="molecule type" value="Genomic_DNA"/>
</dbReference>
<sequence length="517" mass="59680">MNFSQKTTFSNYFGTVFANFTIQNSSIMNATMIQFFHWYSDGNAQLYNQAKDSTAYLKELGISAVWFPPAYKANGGGYSVGYDPYDLFDLGEFDQKGTIPTKYGSKEQYMNACKTLQENGISVIADIVLNHKAGGDEKEKFHAVKVDPQNRQQNISDPFEIESYTKFTFPNRQKKYSDFEWNFTCFSGVDYAEGQEEGIFQIIHDFGDGWEEMIDDEKGNYDYLMYNDIDHRNPFVREELDKWGKWYHDQIHFDGVRLDAVKHQSPVFYKEWLYKLRGNTGKNIFAVGEYWAPGELPLLQNYIEATEGCMSLFDSSLQQNFHLASKQGADYDLRKIFDETLTLENPAFSVTVVDNHDTQPLQDLEAPVEKWFKPLAYALILLRENGYPCIFYPDLFGAHYTDKDKEGNDQEIFLDKVEKIEELLKARQQFAYGTQRDYFEDANCLGWTREGNDEHAGCAVVLSNKDAYEKPMEMGEKYAGKQFYDFMGWFPDTVTIDDNGWGNFPVPAGNVSVWVPQ</sequence>
<proteinExistence type="inferred from homology"/>
<reference evidence="9" key="1">
    <citation type="journal article" date="2019" name="Int. J. Syst. Evol. Microbiol.">
        <title>The Global Catalogue of Microorganisms (GCM) 10K type strain sequencing project: providing services to taxonomists for standard genome sequencing and annotation.</title>
        <authorList>
            <consortium name="The Broad Institute Genomics Platform"/>
            <consortium name="The Broad Institute Genome Sequencing Center for Infectious Disease"/>
            <person name="Wu L."/>
            <person name="Ma J."/>
        </authorList>
    </citation>
    <scope>NUCLEOTIDE SEQUENCE [LARGE SCALE GENOMIC DNA]</scope>
    <source>
        <strain evidence="9">KCTC 52204</strain>
    </source>
</reference>
<dbReference type="EC" id="3.2.1.1" evidence="8"/>
<dbReference type="SMART" id="SM00642">
    <property type="entry name" value="Aamy"/>
    <property type="match status" value="1"/>
</dbReference>
<dbReference type="SUPFAM" id="SSF51011">
    <property type="entry name" value="Glycosyl hydrolase domain"/>
    <property type="match status" value="1"/>
</dbReference>
<dbReference type="InterPro" id="IPR013780">
    <property type="entry name" value="Glyco_hydro_b"/>
</dbReference>
<dbReference type="Gene3D" id="2.40.30.140">
    <property type="match status" value="1"/>
</dbReference>
<dbReference type="NCBIfam" id="NF006968">
    <property type="entry name" value="PRK09441.1-1"/>
    <property type="match status" value="1"/>
</dbReference>
<dbReference type="Pfam" id="PF09154">
    <property type="entry name" value="Alpha-amy_C_pro"/>
    <property type="match status" value="1"/>
</dbReference>
<evidence type="ECO:0000256" key="3">
    <source>
        <dbReference type="ARBA" id="ARBA00022723"/>
    </source>
</evidence>
<comment type="cofactor">
    <cofactor evidence="1">
        <name>Ca(2+)</name>
        <dbReference type="ChEBI" id="CHEBI:29108"/>
    </cofactor>
</comment>
<evidence type="ECO:0000256" key="2">
    <source>
        <dbReference type="ARBA" id="ARBA00008061"/>
    </source>
</evidence>
<evidence type="ECO:0000256" key="1">
    <source>
        <dbReference type="ARBA" id="ARBA00001913"/>
    </source>
</evidence>
<dbReference type="SUPFAM" id="SSF51445">
    <property type="entry name" value="(Trans)glycosidases"/>
    <property type="match status" value="1"/>
</dbReference>
<comment type="caution">
    <text evidence="8">The sequence shown here is derived from an EMBL/GenBank/DDBJ whole genome shotgun (WGS) entry which is preliminary data.</text>
</comment>
<dbReference type="GO" id="GO:0004556">
    <property type="term" value="F:alpha-amylase activity"/>
    <property type="evidence" value="ECO:0007669"/>
    <property type="project" value="UniProtKB-EC"/>
</dbReference>
<evidence type="ECO:0000313" key="9">
    <source>
        <dbReference type="Proteomes" id="UP001597394"/>
    </source>
</evidence>
<dbReference type="Pfam" id="PF00128">
    <property type="entry name" value="Alpha-amylase"/>
    <property type="match status" value="1"/>
</dbReference>
<name>A0ABW5KAD1_9FLAO</name>
<dbReference type="InterPro" id="IPR006047">
    <property type="entry name" value="GH13_cat_dom"/>
</dbReference>
<dbReference type="InterPro" id="IPR017853">
    <property type="entry name" value="GH"/>
</dbReference>
<keyword evidence="6 8" id="KW-0326">Glycosidase</keyword>
<evidence type="ECO:0000256" key="6">
    <source>
        <dbReference type="ARBA" id="ARBA00023295"/>
    </source>
</evidence>
<comment type="similarity">
    <text evidence="2">Belongs to the glycosyl hydrolase 13 family.</text>
</comment>
<evidence type="ECO:0000256" key="5">
    <source>
        <dbReference type="ARBA" id="ARBA00023277"/>
    </source>
</evidence>
<evidence type="ECO:0000259" key="7">
    <source>
        <dbReference type="SMART" id="SM00642"/>
    </source>
</evidence>
<dbReference type="Gene3D" id="3.20.20.80">
    <property type="entry name" value="Glycosidases"/>
    <property type="match status" value="1"/>
</dbReference>
<dbReference type="InterPro" id="IPR015237">
    <property type="entry name" value="Alpha-amylase_C_pro"/>
</dbReference>
<dbReference type="Proteomes" id="UP001597394">
    <property type="component" value="Unassembled WGS sequence"/>
</dbReference>
<evidence type="ECO:0000313" key="8">
    <source>
        <dbReference type="EMBL" id="MFD2545882.1"/>
    </source>
</evidence>
<keyword evidence="9" id="KW-1185">Reference proteome</keyword>
<dbReference type="CDD" id="cd11318">
    <property type="entry name" value="AmyAc_bac_fung_AmyA"/>
    <property type="match status" value="1"/>
</dbReference>
<dbReference type="NCBIfam" id="NF006969">
    <property type="entry name" value="PRK09441.1-2"/>
    <property type="match status" value="1"/>
</dbReference>
<feature type="domain" description="Glycosyl hydrolase family 13 catalytic" evidence="7">
    <location>
        <begin position="30"/>
        <end position="427"/>
    </location>
</feature>
<gene>
    <name evidence="8" type="ORF">ACFSO8_10480</name>
</gene>
<dbReference type="InterPro" id="IPR013776">
    <property type="entry name" value="A-amylase_thermo"/>
</dbReference>
<dbReference type="RefSeq" id="WP_255930545.1">
    <property type="nucleotide sequence ID" value="NZ_JANFQP010000003.1"/>
</dbReference>
<dbReference type="PANTHER" id="PTHR43447">
    <property type="entry name" value="ALPHA-AMYLASE"/>
    <property type="match status" value="1"/>
</dbReference>